<evidence type="ECO:0000313" key="1">
    <source>
        <dbReference type="EMBL" id="WMD20264.1"/>
    </source>
</evidence>
<sequence>MPERSLNRLRGKILAVAYALNLTLRQQANGAETRAEIAAFLDAMEASMRRSDSVDAAIGVARIRKALLGKPPAAD</sequence>
<evidence type="ECO:0000313" key="2">
    <source>
        <dbReference type="Proteomes" id="UP001234798"/>
    </source>
</evidence>
<gene>
    <name evidence="1" type="ORF">RAS12_27260</name>
</gene>
<protein>
    <submittedName>
        <fullName evidence="1">Uncharacterized protein</fullName>
    </submittedName>
</protein>
<dbReference type="RefSeq" id="WP_306943321.1">
    <property type="nucleotide sequence ID" value="NZ_CP132976.1"/>
</dbReference>
<dbReference type="EMBL" id="CP132976">
    <property type="protein sequence ID" value="WMD20264.1"/>
    <property type="molecule type" value="Genomic_DNA"/>
</dbReference>
<dbReference type="Proteomes" id="UP001234798">
    <property type="component" value="Chromosome"/>
</dbReference>
<proteinExistence type="predicted"/>
<organism evidence="1 2">
    <name type="scientific">Achromobacter seleniivolatilans</name>
    <dbReference type="NCBI Taxonomy" id="3047478"/>
    <lineage>
        <taxon>Bacteria</taxon>
        <taxon>Pseudomonadati</taxon>
        <taxon>Pseudomonadota</taxon>
        <taxon>Betaproteobacteria</taxon>
        <taxon>Burkholderiales</taxon>
        <taxon>Alcaligenaceae</taxon>
        <taxon>Achromobacter</taxon>
    </lineage>
</organism>
<keyword evidence="2" id="KW-1185">Reference proteome</keyword>
<name>A0ABY9LZT5_9BURK</name>
<accession>A0ABY9LZT5</accession>
<reference evidence="1 2" key="1">
    <citation type="submission" date="2023-08" db="EMBL/GenBank/DDBJ databases">
        <title>Achromobacter seleniivolatilans sp. nov., isolated from seleniferous soil.</title>
        <authorList>
            <person name="Zhang S."/>
            <person name="Li K."/>
            <person name="Peng J."/>
            <person name="Zhao Q."/>
            <person name="Wang H."/>
            <person name="Guo Y."/>
        </authorList>
    </citation>
    <scope>NUCLEOTIDE SEQUENCE [LARGE SCALE GENOMIC DNA]</scope>
    <source>
        <strain evidence="1 2">R39</strain>
    </source>
</reference>